<name>A0ABM1XUF7_AEDAL</name>
<dbReference type="InterPro" id="IPR041373">
    <property type="entry name" value="RT_RNaseH"/>
</dbReference>
<evidence type="ECO:0000256" key="3">
    <source>
        <dbReference type="ARBA" id="ARBA00022695"/>
    </source>
</evidence>
<dbReference type="Pfam" id="PF17921">
    <property type="entry name" value="Integrase_H2C2"/>
    <property type="match status" value="1"/>
</dbReference>
<dbReference type="InterPro" id="IPR036397">
    <property type="entry name" value="RNaseH_sf"/>
</dbReference>
<evidence type="ECO:0000256" key="4">
    <source>
        <dbReference type="ARBA" id="ARBA00022722"/>
    </source>
</evidence>
<evidence type="ECO:0000256" key="5">
    <source>
        <dbReference type="ARBA" id="ARBA00022759"/>
    </source>
</evidence>
<dbReference type="EnsemblMetazoa" id="AALFPA23_002966.R3084">
    <property type="protein sequence ID" value="AALFPA23_002966.P3084"/>
    <property type="gene ID" value="AALFPA23_002966"/>
</dbReference>
<evidence type="ECO:0000256" key="2">
    <source>
        <dbReference type="ARBA" id="ARBA00022679"/>
    </source>
</evidence>
<dbReference type="SUPFAM" id="SSF53098">
    <property type="entry name" value="Ribonuclease H-like"/>
    <property type="match status" value="1"/>
</dbReference>
<dbReference type="Pfam" id="PF00665">
    <property type="entry name" value="rve"/>
    <property type="match status" value="1"/>
</dbReference>
<dbReference type="InterPro" id="IPR050951">
    <property type="entry name" value="Retrovirus_Pol_polyprotein"/>
</dbReference>
<keyword evidence="3" id="KW-0548">Nucleotidyltransferase</keyword>
<evidence type="ECO:0000256" key="8">
    <source>
        <dbReference type="SAM" id="MobiDB-lite"/>
    </source>
</evidence>
<feature type="domain" description="Reverse transcriptase" evidence="9">
    <location>
        <begin position="263"/>
        <end position="440"/>
    </location>
</feature>
<keyword evidence="5" id="KW-0255">Endonuclease</keyword>
<proteinExistence type="predicted"/>
<dbReference type="InterPro" id="IPR043502">
    <property type="entry name" value="DNA/RNA_pol_sf"/>
</dbReference>
<dbReference type="SUPFAM" id="SSF56672">
    <property type="entry name" value="DNA/RNA polymerases"/>
    <property type="match status" value="1"/>
</dbReference>
<keyword evidence="4" id="KW-0540">Nuclease</keyword>
<organism evidence="11 12">
    <name type="scientific">Aedes albopictus</name>
    <name type="common">Asian tiger mosquito</name>
    <name type="synonym">Stegomyia albopicta</name>
    <dbReference type="NCBI Taxonomy" id="7160"/>
    <lineage>
        <taxon>Eukaryota</taxon>
        <taxon>Metazoa</taxon>
        <taxon>Ecdysozoa</taxon>
        <taxon>Arthropoda</taxon>
        <taxon>Hexapoda</taxon>
        <taxon>Insecta</taxon>
        <taxon>Pterygota</taxon>
        <taxon>Neoptera</taxon>
        <taxon>Endopterygota</taxon>
        <taxon>Diptera</taxon>
        <taxon>Nematocera</taxon>
        <taxon>Culicoidea</taxon>
        <taxon>Culicidae</taxon>
        <taxon>Culicinae</taxon>
        <taxon>Aedini</taxon>
        <taxon>Aedes</taxon>
        <taxon>Stegomyia</taxon>
    </lineage>
</organism>
<dbReference type="CDD" id="cd09274">
    <property type="entry name" value="RNase_HI_RT_Ty3"/>
    <property type="match status" value="1"/>
</dbReference>
<evidence type="ECO:0000313" key="11">
    <source>
        <dbReference type="EnsemblMetazoa" id="AALFPA23_002966.P3084"/>
    </source>
</evidence>
<evidence type="ECO:0000259" key="9">
    <source>
        <dbReference type="PROSITE" id="PS50878"/>
    </source>
</evidence>
<keyword evidence="6" id="KW-0378">Hydrolase</keyword>
<evidence type="ECO:0000256" key="6">
    <source>
        <dbReference type="ARBA" id="ARBA00022801"/>
    </source>
</evidence>
<evidence type="ECO:0000256" key="1">
    <source>
        <dbReference type="ARBA" id="ARBA00012493"/>
    </source>
</evidence>
<dbReference type="SMART" id="SM00343">
    <property type="entry name" value="ZnF_C2HC"/>
    <property type="match status" value="2"/>
</dbReference>
<sequence>MTTHFAPRNDRFDQGFGRSARGTVGSCFACGLKGHWKGDDNCRARNAKCVKCKGTGHFANRCLKRQSNSQVSYKAKRVRLIEEDKLDQPMEEIFYAMGNNTFEFVVGGVKVPMIIDSGADANVITEDTWAQANRDGLEVLEYSQSVDRRLIAYASTKPMEICGMFRAIICAGQNQVDAKFYIVKQGQRNLLGDKTAKQLEVLKVGFDISSISSSESTCFPKMKGIVVEIPINESIQPVQQGYRRAPIALEGKIHDKLKSLLDKDIIEKVSGPSAWVSPMVPVLKGSGEVRICVDMRRANQAVLRESHPLPLIEEVLGSLGGATKFSKLDIKEAYHQLELSEKSRKITTFITKYGLFRYKRLMFGICCAPELFQKVMDTVVAGLEGVIVYLDDILVFGSSQKEHDERLEALMNRLKAYGVLLNLEKCLFSADKLEFLGHELSSKGIKPMESRVLAIQQFREPANAAELRSFLGLVTYVGRFIPHLATKSEPLRLLLRAGNKFVWTNKQKFAFDEIKRAICEISYLGFFNVRDKSILIADASPSGLGAILLQEDVKGVRRIIAYASKSLTDLERKYFQTEKEALALVWAVDRFKLYLQGSRFKLITDCKPLQFLFSPRSKPCARIERWVLRLQSYTYDIVHEPGSTNLADALSRLSQADHNPFDSDNDNYVQLVTKMSTPVAVNIKEIRETSVEDEMLREVVEALDGNIWSERAKAFKPYATEICVSEGILLRGERIIIPLVLRGRVLELAHEGHPGIVVMKRRLRQKVWWPNMDKEVENFVKSCKECTLVSSVSAPEPLIMTKMPDKPWTHIAVDFMGPLPSGDNLLVLVDYFSRFVEVVIMREITAKLTIQALHETFCRYGIPESMKTDNGPQFVSDAMAQFSEEFGISLIKTSPYWPQANGEVERANRALKKRLQISQETSNSDWKWDLRMYLLMYNSTPHSTTGVAPSALMFGRVLRDKLPALPSRGNILLEDVKDRDQEQKLKGAEYANKRRRAEPSRIAAGDIVIAKRTIKDNKLSSNFSPEELEVLHRKGSDVSLRSNATGRILHRNVSHLKPIVSRDTLAERGSYAELQEHPDQAESDSSQRGTSRTTDIDSGKVLDQRPQRNSHRPKYLNDYKLNVVRDT</sequence>
<feature type="region of interest" description="Disordered" evidence="8">
    <location>
        <begin position="1073"/>
        <end position="1119"/>
    </location>
</feature>
<dbReference type="InterPro" id="IPR001584">
    <property type="entry name" value="Integrase_cat-core"/>
</dbReference>
<dbReference type="Gene3D" id="3.30.420.10">
    <property type="entry name" value="Ribonuclease H-like superfamily/Ribonuclease H"/>
    <property type="match status" value="1"/>
</dbReference>
<dbReference type="Pfam" id="PF17917">
    <property type="entry name" value="RT_RNaseH"/>
    <property type="match status" value="1"/>
</dbReference>
<dbReference type="PANTHER" id="PTHR37984">
    <property type="entry name" value="PROTEIN CBG26694"/>
    <property type="match status" value="1"/>
</dbReference>
<accession>A0ABM1XUF7</accession>
<dbReference type="Proteomes" id="UP000069940">
    <property type="component" value="Unassembled WGS sequence"/>
</dbReference>
<dbReference type="InterPro" id="IPR036875">
    <property type="entry name" value="Znf_CCHC_sf"/>
</dbReference>
<feature type="compositionally biased region" description="Polar residues" evidence="8">
    <location>
        <begin position="1083"/>
        <end position="1093"/>
    </location>
</feature>
<evidence type="ECO:0000259" key="10">
    <source>
        <dbReference type="PROSITE" id="PS50994"/>
    </source>
</evidence>
<dbReference type="PROSITE" id="PS50878">
    <property type="entry name" value="RT_POL"/>
    <property type="match status" value="1"/>
</dbReference>
<dbReference type="Gene3D" id="1.10.340.70">
    <property type="match status" value="1"/>
</dbReference>
<dbReference type="InterPro" id="IPR041588">
    <property type="entry name" value="Integrase_H2C2"/>
</dbReference>
<reference evidence="11" key="2">
    <citation type="submission" date="2025-05" db="UniProtKB">
        <authorList>
            <consortium name="EnsemblMetazoa"/>
        </authorList>
    </citation>
    <scope>IDENTIFICATION</scope>
    <source>
        <strain evidence="11">Foshan</strain>
    </source>
</reference>
<dbReference type="RefSeq" id="XP_062706668.1">
    <property type="nucleotide sequence ID" value="XM_062850684.1"/>
</dbReference>
<dbReference type="SUPFAM" id="SSF57756">
    <property type="entry name" value="Retrovirus zinc finger-like domains"/>
    <property type="match status" value="1"/>
</dbReference>
<dbReference type="PROSITE" id="PS50994">
    <property type="entry name" value="INTEGRASE"/>
    <property type="match status" value="1"/>
</dbReference>
<dbReference type="PROSITE" id="PS00141">
    <property type="entry name" value="ASP_PROTEASE"/>
    <property type="match status" value="1"/>
</dbReference>
<dbReference type="InterPro" id="IPR043128">
    <property type="entry name" value="Rev_trsase/Diguanyl_cyclase"/>
</dbReference>
<keyword evidence="7" id="KW-0695">RNA-directed DNA polymerase</keyword>
<dbReference type="GeneID" id="134287787"/>
<dbReference type="InterPro" id="IPR012337">
    <property type="entry name" value="RNaseH-like_sf"/>
</dbReference>
<dbReference type="CDD" id="cd01647">
    <property type="entry name" value="RT_LTR"/>
    <property type="match status" value="1"/>
</dbReference>
<dbReference type="Gene3D" id="3.30.70.270">
    <property type="match status" value="2"/>
</dbReference>
<reference evidence="12" key="1">
    <citation type="journal article" date="2015" name="Proc. Natl. Acad. Sci. U.S.A.">
        <title>Genome sequence of the Asian Tiger mosquito, Aedes albopictus, reveals insights into its biology, genetics, and evolution.</title>
        <authorList>
            <person name="Chen X.G."/>
            <person name="Jiang X."/>
            <person name="Gu J."/>
            <person name="Xu M."/>
            <person name="Wu Y."/>
            <person name="Deng Y."/>
            <person name="Zhang C."/>
            <person name="Bonizzoni M."/>
            <person name="Dermauw W."/>
            <person name="Vontas J."/>
            <person name="Armbruster P."/>
            <person name="Huang X."/>
            <person name="Yang Y."/>
            <person name="Zhang H."/>
            <person name="He W."/>
            <person name="Peng H."/>
            <person name="Liu Y."/>
            <person name="Wu K."/>
            <person name="Chen J."/>
            <person name="Lirakis M."/>
            <person name="Topalis P."/>
            <person name="Van Leeuwen T."/>
            <person name="Hall A.B."/>
            <person name="Jiang X."/>
            <person name="Thorpe C."/>
            <person name="Mueller R.L."/>
            <person name="Sun C."/>
            <person name="Waterhouse R.M."/>
            <person name="Yan G."/>
            <person name="Tu Z.J."/>
            <person name="Fang X."/>
            <person name="James A.A."/>
        </authorList>
    </citation>
    <scope>NUCLEOTIDE SEQUENCE [LARGE SCALE GENOMIC DNA]</scope>
    <source>
        <strain evidence="12">Foshan</strain>
    </source>
</reference>
<dbReference type="InterPro" id="IPR001969">
    <property type="entry name" value="Aspartic_peptidase_AS"/>
</dbReference>
<dbReference type="EC" id="2.7.7.49" evidence="1"/>
<feature type="compositionally biased region" description="Basic and acidic residues" evidence="8">
    <location>
        <begin position="1094"/>
        <end position="1106"/>
    </location>
</feature>
<evidence type="ECO:0000256" key="7">
    <source>
        <dbReference type="ARBA" id="ARBA00022918"/>
    </source>
</evidence>
<dbReference type="PANTHER" id="PTHR37984:SF11">
    <property type="entry name" value="INTEGRASE CATALYTIC DOMAIN-CONTAINING PROTEIN"/>
    <property type="match status" value="1"/>
</dbReference>
<dbReference type="InterPro" id="IPR001878">
    <property type="entry name" value="Znf_CCHC"/>
</dbReference>
<dbReference type="Pfam" id="PF00078">
    <property type="entry name" value="RVT_1"/>
    <property type="match status" value="1"/>
</dbReference>
<dbReference type="Gene3D" id="4.10.60.10">
    <property type="entry name" value="Zinc finger, CCHC-type"/>
    <property type="match status" value="1"/>
</dbReference>
<feature type="domain" description="Integrase catalytic" evidence="10">
    <location>
        <begin position="803"/>
        <end position="957"/>
    </location>
</feature>
<evidence type="ECO:0000313" key="12">
    <source>
        <dbReference type="Proteomes" id="UP000069940"/>
    </source>
</evidence>
<dbReference type="InterPro" id="IPR000477">
    <property type="entry name" value="RT_dom"/>
</dbReference>
<dbReference type="Gene3D" id="3.10.10.10">
    <property type="entry name" value="HIV Type 1 Reverse Transcriptase, subunit A, domain 1"/>
    <property type="match status" value="1"/>
</dbReference>
<keyword evidence="12" id="KW-1185">Reference proteome</keyword>
<protein>
    <recommendedName>
        <fullName evidence="1">RNA-directed DNA polymerase</fullName>
        <ecNumber evidence="1">2.7.7.49</ecNumber>
    </recommendedName>
</protein>
<keyword evidence="2" id="KW-0808">Transferase</keyword>